<keyword evidence="1" id="KW-0472">Membrane</keyword>
<dbReference type="Proteomes" id="UP000297453">
    <property type="component" value="Unassembled WGS sequence"/>
</dbReference>
<proteinExistence type="predicted"/>
<keyword evidence="1" id="KW-0812">Transmembrane</keyword>
<organism evidence="2 3">
    <name type="scientific">Leptospira semungkisensis</name>
    <dbReference type="NCBI Taxonomy" id="2484985"/>
    <lineage>
        <taxon>Bacteria</taxon>
        <taxon>Pseudomonadati</taxon>
        <taxon>Spirochaetota</taxon>
        <taxon>Spirochaetia</taxon>
        <taxon>Leptospirales</taxon>
        <taxon>Leptospiraceae</taxon>
        <taxon>Leptospira</taxon>
    </lineage>
</organism>
<name>A0A4R9FQ67_9LEPT</name>
<dbReference type="AlphaFoldDB" id="A0A4R9FQ67"/>
<evidence type="ECO:0000256" key="1">
    <source>
        <dbReference type="SAM" id="Phobius"/>
    </source>
</evidence>
<dbReference type="RefSeq" id="WP_135588687.1">
    <property type="nucleotide sequence ID" value="NZ_RQEP01000018.1"/>
</dbReference>
<accession>A0A4R9FQ67</accession>
<keyword evidence="3" id="KW-1185">Reference proteome</keyword>
<evidence type="ECO:0000313" key="2">
    <source>
        <dbReference type="EMBL" id="TGK00818.1"/>
    </source>
</evidence>
<protein>
    <submittedName>
        <fullName evidence="2">Uncharacterized protein</fullName>
    </submittedName>
</protein>
<comment type="caution">
    <text evidence="2">The sequence shown here is derived from an EMBL/GenBank/DDBJ whole genome shotgun (WGS) entry which is preliminary data.</text>
</comment>
<sequence length="343" mass="39076">MIKLHWVIANQAVFGLGLFVYSIIPLLAENQKTGLIDSYVSSDSCGIYAERKLIQEPLKVVNFGEKVFVDSEDKGLIDAPWKHKSKWFDGKPWVQLKDPNLPSGWMLWSCLSFGEDGKSRIKKSLEDSKLDPCLNNLKLRGIWKSNSGYAMSICINSNGLMYFGEEVGYSFNRISGKNPIRVNATDLEMRSITADFIFRFLSDRKLVLTCTSSVGNCGIISPFKKEKEVEFEKVNEETVAPDGLRGRWTRSKAISSETAGSVFSLDLCKMPIELKEIVSYNLEQSKSFSNFNLETSGKSKLSLYFFDDKSTRRLKIYEFRFRSDTKIMREGNRGDDFTFQKCD</sequence>
<dbReference type="EMBL" id="RQEP01000018">
    <property type="protein sequence ID" value="TGK00818.1"/>
    <property type="molecule type" value="Genomic_DNA"/>
</dbReference>
<evidence type="ECO:0000313" key="3">
    <source>
        <dbReference type="Proteomes" id="UP000297453"/>
    </source>
</evidence>
<keyword evidence="1" id="KW-1133">Transmembrane helix</keyword>
<feature type="transmembrane region" description="Helical" evidence="1">
    <location>
        <begin position="7"/>
        <end position="28"/>
    </location>
</feature>
<reference evidence="2" key="1">
    <citation type="journal article" date="2019" name="PLoS Negl. Trop. Dis.">
        <title>Revisiting the worldwide diversity of Leptospira species in the environment.</title>
        <authorList>
            <person name="Vincent A.T."/>
            <person name="Schiettekatte O."/>
            <person name="Bourhy P."/>
            <person name="Veyrier F.J."/>
            <person name="Picardeau M."/>
        </authorList>
    </citation>
    <scope>NUCLEOTIDE SEQUENCE [LARGE SCALE GENOMIC DNA]</scope>
    <source>
        <strain evidence="2">SSS9</strain>
    </source>
</reference>
<gene>
    <name evidence="2" type="ORF">EHO59_12865</name>
</gene>